<gene>
    <name evidence="1" type="ORF">EZS27_019193</name>
</gene>
<evidence type="ECO:0000313" key="1">
    <source>
        <dbReference type="EMBL" id="KAA6332278.1"/>
    </source>
</evidence>
<dbReference type="InterPro" id="IPR036691">
    <property type="entry name" value="Endo/exonu/phosph_ase_sf"/>
</dbReference>
<sequence length="119" mass="13890">MKFLFWNIHKNNNIYNKIACLAVNEDIDVLMLAEFNGKPSELLLELNKDKIRYNYFPDEFCDKIHVFVTSPKLISAIYDSPRYTVKSIVSPIIGESINLVILHYQSNDLTKTDKPFLYN</sequence>
<name>A0A5J4RF63_9ZZZZ</name>
<comment type="caution">
    <text evidence="1">The sequence shown here is derived from an EMBL/GenBank/DDBJ whole genome shotgun (WGS) entry which is preliminary data.</text>
</comment>
<reference evidence="1" key="1">
    <citation type="submission" date="2019-03" db="EMBL/GenBank/DDBJ databases">
        <title>Single cell metagenomics reveals metabolic interactions within the superorganism composed of flagellate Streblomastix strix and complex community of Bacteroidetes bacteria on its surface.</title>
        <authorList>
            <person name="Treitli S.C."/>
            <person name="Kolisko M."/>
            <person name="Husnik F."/>
            <person name="Keeling P."/>
            <person name="Hampl V."/>
        </authorList>
    </citation>
    <scope>NUCLEOTIDE SEQUENCE</scope>
    <source>
        <strain evidence="1">STM</strain>
    </source>
</reference>
<dbReference type="AlphaFoldDB" id="A0A5J4RF63"/>
<dbReference type="EMBL" id="SNRY01001261">
    <property type="protein sequence ID" value="KAA6332278.1"/>
    <property type="molecule type" value="Genomic_DNA"/>
</dbReference>
<protein>
    <submittedName>
        <fullName evidence="1">Uncharacterized protein</fullName>
    </submittedName>
</protein>
<dbReference type="SUPFAM" id="SSF56219">
    <property type="entry name" value="DNase I-like"/>
    <property type="match status" value="1"/>
</dbReference>
<proteinExistence type="predicted"/>
<organism evidence="1">
    <name type="scientific">termite gut metagenome</name>
    <dbReference type="NCBI Taxonomy" id="433724"/>
    <lineage>
        <taxon>unclassified sequences</taxon>
        <taxon>metagenomes</taxon>
        <taxon>organismal metagenomes</taxon>
    </lineage>
</organism>
<accession>A0A5J4RF63</accession>